<dbReference type="EMBL" id="JAIWYP010000009">
    <property type="protein sequence ID" value="KAH3771956.1"/>
    <property type="molecule type" value="Genomic_DNA"/>
</dbReference>
<evidence type="ECO:0000313" key="1">
    <source>
        <dbReference type="EMBL" id="KAH3771956.1"/>
    </source>
</evidence>
<sequence>MHHSIVDPSEQYGYRIISSCPPGNIFHKSTELCGKASRFLDIIVSESKGRVYRNEDCALCHGVTAFISGRLITVPVFANVAVFGPQVKPIVTGCNQVYFVASLAIPVHECPSVELSFADMNNAGIANAEMNNLTFSDCIAMKSNDLNLMNISTRLQTKYEHVGLVVSEDKKPRATN</sequence>
<reference evidence="1" key="1">
    <citation type="journal article" date="2019" name="bioRxiv">
        <title>The Genome of the Zebra Mussel, Dreissena polymorpha: A Resource for Invasive Species Research.</title>
        <authorList>
            <person name="McCartney M.A."/>
            <person name="Auch B."/>
            <person name="Kono T."/>
            <person name="Mallez S."/>
            <person name="Zhang Y."/>
            <person name="Obille A."/>
            <person name="Becker A."/>
            <person name="Abrahante J.E."/>
            <person name="Garbe J."/>
            <person name="Badalamenti J.P."/>
            <person name="Herman A."/>
            <person name="Mangelson H."/>
            <person name="Liachko I."/>
            <person name="Sullivan S."/>
            <person name="Sone E.D."/>
            <person name="Koren S."/>
            <person name="Silverstein K.A.T."/>
            <person name="Beckman K.B."/>
            <person name="Gohl D.M."/>
        </authorList>
    </citation>
    <scope>NUCLEOTIDE SEQUENCE</scope>
    <source>
        <strain evidence="1">Duluth1</strain>
        <tissue evidence="1">Whole animal</tissue>
    </source>
</reference>
<dbReference type="Proteomes" id="UP000828390">
    <property type="component" value="Unassembled WGS sequence"/>
</dbReference>
<comment type="caution">
    <text evidence="1">The sequence shown here is derived from an EMBL/GenBank/DDBJ whole genome shotgun (WGS) entry which is preliminary data.</text>
</comment>
<organism evidence="1 2">
    <name type="scientific">Dreissena polymorpha</name>
    <name type="common">Zebra mussel</name>
    <name type="synonym">Mytilus polymorpha</name>
    <dbReference type="NCBI Taxonomy" id="45954"/>
    <lineage>
        <taxon>Eukaryota</taxon>
        <taxon>Metazoa</taxon>
        <taxon>Spiralia</taxon>
        <taxon>Lophotrochozoa</taxon>
        <taxon>Mollusca</taxon>
        <taxon>Bivalvia</taxon>
        <taxon>Autobranchia</taxon>
        <taxon>Heteroconchia</taxon>
        <taxon>Euheterodonta</taxon>
        <taxon>Imparidentia</taxon>
        <taxon>Neoheterodontei</taxon>
        <taxon>Myida</taxon>
        <taxon>Dreissenoidea</taxon>
        <taxon>Dreissenidae</taxon>
        <taxon>Dreissena</taxon>
    </lineage>
</organism>
<dbReference type="AlphaFoldDB" id="A0A9D4E3Y7"/>
<protein>
    <submittedName>
        <fullName evidence="1">Uncharacterized protein</fullName>
    </submittedName>
</protein>
<keyword evidence="2" id="KW-1185">Reference proteome</keyword>
<accession>A0A9D4E3Y7</accession>
<gene>
    <name evidence="1" type="ORF">DPMN_173285</name>
</gene>
<proteinExistence type="predicted"/>
<name>A0A9D4E3Y7_DREPO</name>
<evidence type="ECO:0000313" key="2">
    <source>
        <dbReference type="Proteomes" id="UP000828390"/>
    </source>
</evidence>
<reference evidence="1" key="2">
    <citation type="submission" date="2020-11" db="EMBL/GenBank/DDBJ databases">
        <authorList>
            <person name="McCartney M.A."/>
            <person name="Auch B."/>
            <person name="Kono T."/>
            <person name="Mallez S."/>
            <person name="Becker A."/>
            <person name="Gohl D.M."/>
            <person name="Silverstein K.A.T."/>
            <person name="Koren S."/>
            <person name="Bechman K.B."/>
            <person name="Herman A."/>
            <person name="Abrahante J.E."/>
            <person name="Garbe J."/>
        </authorList>
    </citation>
    <scope>NUCLEOTIDE SEQUENCE</scope>
    <source>
        <strain evidence="1">Duluth1</strain>
        <tissue evidence="1">Whole animal</tissue>
    </source>
</reference>